<name>A0A3M8STP2_9GAMM</name>
<sequence>MHTRFRWAVRLLLSYLLASAALAVFVKWPNLDGNAHVPFSGFPEFLVWSPMVPFLALGDLPQRPVSGLLDLSVFLAVFVTSACLLLRTKKR</sequence>
<feature type="transmembrane region" description="Helical" evidence="1">
    <location>
        <begin position="65"/>
        <end position="86"/>
    </location>
</feature>
<dbReference type="RefSeq" id="WP_123087348.1">
    <property type="nucleotide sequence ID" value="NZ_RIBS01000003.1"/>
</dbReference>
<dbReference type="AlphaFoldDB" id="A0A3M8STP2"/>
<reference evidence="2 3" key="1">
    <citation type="submission" date="2018-11" db="EMBL/GenBank/DDBJ databases">
        <title>Lysobacter cryohumiis sp. nov., isolated from soil in the Tianshan Mountains, Xinjiang, China.</title>
        <authorList>
            <person name="Luo Y."/>
            <person name="Sheng H."/>
        </authorList>
    </citation>
    <scope>NUCLEOTIDE SEQUENCE [LARGE SCALE GENOMIC DNA]</scope>
    <source>
        <strain evidence="2 3">ZS60</strain>
    </source>
</reference>
<keyword evidence="1" id="KW-0472">Membrane</keyword>
<organism evidence="2 3">
    <name type="scientific">Montanilutibacter psychrotolerans</name>
    <dbReference type="NCBI Taxonomy" id="1327343"/>
    <lineage>
        <taxon>Bacteria</taxon>
        <taxon>Pseudomonadati</taxon>
        <taxon>Pseudomonadota</taxon>
        <taxon>Gammaproteobacteria</taxon>
        <taxon>Lysobacterales</taxon>
        <taxon>Lysobacteraceae</taxon>
        <taxon>Montanilutibacter</taxon>
    </lineage>
</organism>
<evidence type="ECO:0000313" key="2">
    <source>
        <dbReference type="EMBL" id="RNF84163.1"/>
    </source>
</evidence>
<keyword evidence="1" id="KW-1133">Transmembrane helix</keyword>
<keyword evidence="3" id="KW-1185">Reference proteome</keyword>
<evidence type="ECO:0000256" key="1">
    <source>
        <dbReference type="SAM" id="Phobius"/>
    </source>
</evidence>
<protein>
    <submittedName>
        <fullName evidence="2">Uncharacterized protein</fullName>
    </submittedName>
</protein>
<accession>A0A3M8STP2</accession>
<evidence type="ECO:0000313" key="3">
    <source>
        <dbReference type="Proteomes" id="UP000267049"/>
    </source>
</evidence>
<dbReference type="EMBL" id="RIBS01000003">
    <property type="protein sequence ID" value="RNF84163.1"/>
    <property type="molecule type" value="Genomic_DNA"/>
</dbReference>
<comment type="caution">
    <text evidence="2">The sequence shown here is derived from an EMBL/GenBank/DDBJ whole genome shotgun (WGS) entry which is preliminary data.</text>
</comment>
<gene>
    <name evidence="2" type="ORF">EER27_07090</name>
</gene>
<proteinExistence type="predicted"/>
<dbReference type="Proteomes" id="UP000267049">
    <property type="component" value="Unassembled WGS sequence"/>
</dbReference>
<keyword evidence="1" id="KW-0812">Transmembrane</keyword>